<dbReference type="EMBL" id="GGEC01050438">
    <property type="protein sequence ID" value="MBX30922.1"/>
    <property type="molecule type" value="Transcribed_RNA"/>
</dbReference>
<name>A0A2P2ML75_RHIMU</name>
<organism evidence="1">
    <name type="scientific">Rhizophora mucronata</name>
    <name type="common">Asiatic mangrove</name>
    <dbReference type="NCBI Taxonomy" id="61149"/>
    <lineage>
        <taxon>Eukaryota</taxon>
        <taxon>Viridiplantae</taxon>
        <taxon>Streptophyta</taxon>
        <taxon>Embryophyta</taxon>
        <taxon>Tracheophyta</taxon>
        <taxon>Spermatophyta</taxon>
        <taxon>Magnoliopsida</taxon>
        <taxon>eudicotyledons</taxon>
        <taxon>Gunneridae</taxon>
        <taxon>Pentapetalae</taxon>
        <taxon>rosids</taxon>
        <taxon>fabids</taxon>
        <taxon>Malpighiales</taxon>
        <taxon>Rhizophoraceae</taxon>
        <taxon>Rhizophora</taxon>
    </lineage>
</organism>
<sequence>MIHVRSFLLSVNIFVHIFCACISDSTSH</sequence>
<reference evidence="1" key="1">
    <citation type="submission" date="2018-02" db="EMBL/GenBank/DDBJ databases">
        <title>Rhizophora mucronata_Transcriptome.</title>
        <authorList>
            <person name="Meera S.P."/>
            <person name="Sreeshan A."/>
            <person name="Augustine A."/>
        </authorList>
    </citation>
    <scope>NUCLEOTIDE SEQUENCE</scope>
    <source>
        <tissue evidence="1">Leaf</tissue>
    </source>
</reference>
<dbReference type="PROSITE" id="PS51257">
    <property type="entry name" value="PROKAR_LIPOPROTEIN"/>
    <property type="match status" value="1"/>
</dbReference>
<protein>
    <submittedName>
        <fullName evidence="1">Trafficking protein particle complex subunit 8</fullName>
    </submittedName>
</protein>
<proteinExistence type="predicted"/>
<dbReference type="AlphaFoldDB" id="A0A2P2ML75"/>
<accession>A0A2P2ML75</accession>
<evidence type="ECO:0000313" key="1">
    <source>
        <dbReference type="EMBL" id="MBX30922.1"/>
    </source>
</evidence>